<dbReference type="Proteomes" id="UP000372890">
    <property type="component" value="Unassembled WGS sequence"/>
</dbReference>
<dbReference type="PROSITE" id="PS00608">
    <property type="entry name" value="GLYCOSYL_HYDROL_F2_2"/>
    <property type="match status" value="1"/>
</dbReference>
<reference evidence="6 7" key="1">
    <citation type="submission" date="2019-03" db="EMBL/GenBank/DDBJ databases">
        <authorList>
            <consortium name="Pathogen Informatics"/>
        </authorList>
    </citation>
    <scope>NUCLEOTIDE SEQUENCE [LARGE SCALE GENOMIC DNA]</scope>
    <source>
        <strain evidence="6 7">NCTC9001</strain>
    </source>
</reference>
<dbReference type="InterPro" id="IPR023232">
    <property type="entry name" value="Glyco_hydro_2_AS"/>
</dbReference>
<keyword evidence="3 6" id="KW-0378">Hydrolase</keyword>
<evidence type="ECO:0000313" key="6">
    <source>
        <dbReference type="EMBL" id="VFS03745.1"/>
    </source>
</evidence>
<sequence>MSERVTRMVQRDRNHPSVIIWSLGNESGHGANHDALYRWIKSVDPSRPVQYEGGGADTTATDIICPMYARVDEDQPSRRCRNGPSKNGFRCLEKCAR</sequence>
<dbReference type="GO" id="GO:0009341">
    <property type="term" value="C:beta-galactosidase complex"/>
    <property type="evidence" value="ECO:0007669"/>
    <property type="project" value="TreeGrafter"/>
</dbReference>
<keyword evidence="4 6" id="KW-0326">Glycosidase</keyword>
<evidence type="ECO:0000256" key="3">
    <source>
        <dbReference type="ARBA" id="ARBA00022801"/>
    </source>
</evidence>
<dbReference type="AlphaFoldDB" id="A0A484W0P9"/>
<gene>
    <name evidence="6" type="primary">lacZ_2</name>
    <name evidence="6" type="ORF">NCTC9001_00580</name>
</gene>
<dbReference type="GO" id="GO:0004565">
    <property type="term" value="F:beta-galactosidase activity"/>
    <property type="evidence" value="ECO:0007669"/>
    <property type="project" value="UniProtKB-EC"/>
</dbReference>
<organism evidence="6 7">
    <name type="scientific">Escherichia coli</name>
    <dbReference type="NCBI Taxonomy" id="562"/>
    <lineage>
        <taxon>Bacteria</taxon>
        <taxon>Pseudomonadati</taxon>
        <taxon>Pseudomonadota</taxon>
        <taxon>Gammaproteobacteria</taxon>
        <taxon>Enterobacterales</taxon>
        <taxon>Enterobacteriaceae</taxon>
        <taxon>Escherichia</taxon>
    </lineage>
</organism>
<accession>A0A484W0P9</accession>
<name>A0A484W0P9_ECOLX</name>
<dbReference type="InterPro" id="IPR006103">
    <property type="entry name" value="Glyco_hydro_2_cat"/>
</dbReference>
<dbReference type="Gene3D" id="3.20.20.80">
    <property type="entry name" value="Glycosidases"/>
    <property type="match status" value="1"/>
</dbReference>
<evidence type="ECO:0000256" key="1">
    <source>
        <dbReference type="ARBA" id="ARBA00001412"/>
    </source>
</evidence>
<dbReference type="PANTHER" id="PTHR46323:SF2">
    <property type="entry name" value="BETA-GALACTOSIDASE"/>
    <property type="match status" value="1"/>
</dbReference>
<dbReference type="EC" id="3.2.1.23" evidence="2"/>
<protein>
    <recommendedName>
        <fullName evidence="2">beta-galactosidase</fullName>
        <ecNumber evidence="2">3.2.1.23</ecNumber>
    </recommendedName>
</protein>
<evidence type="ECO:0000259" key="5">
    <source>
        <dbReference type="Pfam" id="PF02836"/>
    </source>
</evidence>
<dbReference type="InterPro" id="IPR017853">
    <property type="entry name" value="GH"/>
</dbReference>
<dbReference type="PANTHER" id="PTHR46323">
    <property type="entry name" value="BETA-GALACTOSIDASE"/>
    <property type="match status" value="1"/>
</dbReference>
<feature type="domain" description="Glycoside hydrolase family 2 catalytic" evidence="5">
    <location>
        <begin position="1"/>
        <end position="77"/>
    </location>
</feature>
<dbReference type="SUPFAM" id="SSF51445">
    <property type="entry name" value="(Trans)glycosidases"/>
    <property type="match status" value="1"/>
</dbReference>
<dbReference type="Pfam" id="PF02836">
    <property type="entry name" value="Glyco_hydro_2_C"/>
    <property type="match status" value="1"/>
</dbReference>
<proteinExistence type="predicted"/>
<comment type="catalytic activity">
    <reaction evidence="1">
        <text>Hydrolysis of terminal non-reducing beta-D-galactose residues in beta-D-galactosides.</text>
        <dbReference type="EC" id="3.2.1.23"/>
    </reaction>
</comment>
<dbReference type="GO" id="GO:0005990">
    <property type="term" value="P:lactose catabolic process"/>
    <property type="evidence" value="ECO:0007669"/>
    <property type="project" value="TreeGrafter"/>
</dbReference>
<evidence type="ECO:0000256" key="4">
    <source>
        <dbReference type="ARBA" id="ARBA00023295"/>
    </source>
</evidence>
<evidence type="ECO:0000313" key="7">
    <source>
        <dbReference type="Proteomes" id="UP000372890"/>
    </source>
</evidence>
<dbReference type="EMBL" id="CAADIS010000002">
    <property type="protein sequence ID" value="VFS03745.1"/>
    <property type="molecule type" value="Genomic_DNA"/>
</dbReference>
<evidence type="ECO:0000256" key="2">
    <source>
        <dbReference type="ARBA" id="ARBA00012756"/>
    </source>
</evidence>
<dbReference type="InterPro" id="IPR050347">
    <property type="entry name" value="Bact_Beta-galactosidase"/>
</dbReference>